<dbReference type="Pfam" id="PF00854">
    <property type="entry name" value="PTR2"/>
    <property type="match status" value="1"/>
</dbReference>
<evidence type="ECO:0000256" key="6">
    <source>
        <dbReference type="ARBA" id="ARBA00023136"/>
    </source>
</evidence>
<evidence type="ECO:0000313" key="10">
    <source>
        <dbReference type="Proteomes" id="UP000735302"/>
    </source>
</evidence>
<feature type="transmembrane region" description="Helical" evidence="8">
    <location>
        <begin position="354"/>
        <end position="374"/>
    </location>
</feature>
<feature type="transmembrane region" description="Helical" evidence="8">
    <location>
        <begin position="518"/>
        <end position="537"/>
    </location>
</feature>
<dbReference type="Proteomes" id="UP000735302">
    <property type="component" value="Unassembled WGS sequence"/>
</dbReference>
<dbReference type="InterPro" id="IPR000109">
    <property type="entry name" value="POT_fam"/>
</dbReference>
<evidence type="ECO:0000256" key="4">
    <source>
        <dbReference type="ARBA" id="ARBA00022856"/>
    </source>
</evidence>
<dbReference type="EMBL" id="BLXT01002667">
    <property type="protein sequence ID" value="GFN96362.1"/>
    <property type="molecule type" value="Genomic_DNA"/>
</dbReference>
<dbReference type="PROSITE" id="PS01023">
    <property type="entry name" value="PTR2_2"/>
    <property type="match status" value="1"/>
</dbReference>
<comment type="subcellular location">
    <subcellularLocation>
        <location evidence="1 7">Membrane</location>
        <topology evidence="1 7">Multi-pass membrane protein</topology>
    </subcellularLocation>
</comment>
<evidence type="ECO:0000256" key="8">
    <source>
        <dbReference type="SAM" id="Phobius"/>
    </source>
</evidence>
<feature type="transmembrane region" description="Helical" evidence="8">
    <location>
        <begin position="125"/>
        <end position="147"/>
    </location>
</feature>
<evidence type="ECO:0000313" key="9">
    <source>
        <dbReference type="EMBL" id="GFN96362.1"/>
    </source>
</evidence>
<keyword evidence="3 7" id="KW-0812">Transmembrane</keyword>
<comment type="caution">
    <text evidence="9">The sequence shown here is derived from an EMBL/GenBank/DDBJ whole genome shotgun (WGS) entry which is preliminary data.</text>
</comment>
<dbReference type="GO" id="GO:0022857">
    <property type="term" value="F:transmembrane transporter activity"/>
    <property type="evidence" value="ECO:0007669"/>
    <property type="project" value="InterPro"/>
</dbReference>
<accession>A0AAV3ZNF7</accession>
<keyword evidence="5 8" id="KW-1133">Transmembrane helix</keyword>
<evidence type="ECO:0000256" key="5">
    <source>
        <dbReference type="ARBA" id="ARBA00022989"/>
    </source>
</evidence>
<dbReference type="InterPro" id="IPR018456">
    <property type="entry name" value="PTR2_symporter_CS"/>
</dbReference>
<evidence type="ECO:0000256" key="7">
    <source>
        <dbReference type="RuleBase" id="RU003755"/>
    </source>
</evidence>
<feature type="transmembrane region" description="Helical" evidence="8">
    <location>
        <begin position="395"/>
        <end position="412"/>
    </location>
</feature>
<keyword evidence="4" id="KW-0653">Protein transport</keyword>
<feature type="transmembrane region" description="Helical" evidence="8">
    <location>
        <begin position="167"/>
        <end position="186"/>
    </location>
</feature>
<keyword evidence="7" id="KW-0813">Transport</keyword>
<feature type="transmembrane region" description="Helical" evidence="8">
    <location>
        <begin position="475"/>
        <end position="498"/>
    </location>
</feature>
<feature type="transmembrane region" description="Helical" evidence="8">
    <location>
        <begin position="432"/>
        <end position="454"/>
    </location>
</feature>
<protein>
    <submittedName>
        <fullName evidence="9">Solute carrier family 15 member 4-like</fullName>
    </submittedName>
</protein>
<dbReference type="SUPFAM" id="SSF103473">
    <property type="entry name" value="MFS general substrate transporter"/>
    <property type="match status" value="1"/>
</dbReference>
<feature type="transmembrane region" description="Helical" evidence="8">
    <location>
        <begin position="207"/>
        <end position="226"/>
    </location>
</feature>
<keyword evidence="10" id="KW-1185">Reference proteome</keyword>
<name>A0AAV3ZNF7_9GAST</name>
<comment type="similarity">
    <text evidence="2 7">Belongs to the major facilitator superfamily. Proton-dependent oligopeptide transporter (POT/PTR) (TC 2.A.17) family.</text>
</comment>
<dbReference type="PANTHER" id="PTHR11654">
    <property type="entry name" value="OLIGOPEPTIDE TRANSPORTER-RELATED"/>
    <property type="match status" value="1"/>
</dbReference>
<evidence type="ECO:0000256" key="2">
    <source>
        <dbReference type="ARBA" id="ARBA00005982"/>
    </source>
</evidence>
<keyword evidence="4" id="KW-0571">Peptide transport</keyword>
<organism evidence="9 10">
    <name type="scientific">Plakobranchus ocellatus</name>
    <dbReference type="NCBI Taxonomy" id="259542"/>
    <lineage>
        <taxon>Eukaryota</taxon>
        <taxon>Metazoa</taxon>
        <taxon>Spiralia</taxon>
        <taxon>Lophotrochozoa</taxon>
        <taxon>Mollusca</taxon>
        <taxon>Gastropoda</taxon>
        <taxon>Heterobranchia</taxon>
        <taxon>Euthyneura</taxon>
        <taxon>Panpulmonata</taxon>
        <taxon>Sacoglossa</taxon>
        <taxon>Placobranchoidea</taxon>
        <taxon>Plakobranchidae</taxon>
        <taxon>Plakobranchus</taxon>
    </lineage>
</organism>
<dbReference type="GO" id="GO:0006857">
    <property type="term" value="P:oligopeptide transport"/>
    <property type="evidence" value="ECO:0007669"/>
    <property type="project" value="InterPro"/>
</dbReference>
<gene>
    <name evidence="9" type="ORF">PoB_002286800</name>
</gene>
<dbReference type="GO" id="GO:0016020">
    <property type="term" value="C:membrane"/>
    <property type="evidence" value="ECO:0007669"/>
    <property type="project" value="UniProtKB-SubCell"/>
</dbReference>
<feature type="transmembrane region" description="Helical" evidence="8">
    <location>
        <begin position="232"/>
        <end position="253"/>
    </location>
</feature>
<dbReference type="AlphaFoldDB" id="A0AAV3ZNF7"/>
<feature type="transmembrane region" description="Helical" evidence="8">
    <location>
        <begin position="307"/>
        <end position="331"/>
    </location>
</feature>
<evidence type="ECO:0000256" key="3">
    <source>
        <dbReference type="ARBA" id="ARBA00022692"/>
    </source>
</evidence>
<keyword evidence="6 8" id="KW-0472">Membrane</keyword>
<proteinExistence type="inferred from homology"/>
<dbReference type="Gene3D" id="1.20.1250.20">
    <property type="entry name" value="MFS general substrate transporter like domains"/>
    <property type="match status" value="1"/>
</dbReference>
<evidence type="ECO:0000256" key="1">
    <source>
        <dbReference type="ARBA" id="ARBA00004141"/>
    </source>
</evidence>
<dbReference type="InterPro" id="IPR036259">
    <property type="entry name" value="MFS_trans_sf"/>
</dbReference>
<feature type="transmembrane region" description="Helical" evidence="8">
    <location>
        <begin position="95"/>
        <end position="116"/>
    </location>
</feature>
<reference evidence="9 10" key="1">
    <citation type="journal article" date="2021" name="Elife">
        <title>Chloroplast acquisition without the gene transfer in kleptoplastic sea slugs, Plakobranchus ocellatus.</title>
        <authorList>
            <person name="Maeda T."/>
            <person name="Takahashi S."/>
            <person name="Yoshida T."/>
            <person name="Shimamura S."/>
            <person name="Takaki Y."/>
            <person name="Nagai Y."/>
            <person name="Toyoda A."/>
            <person name="Suzuki Y."/>
            <person name="Arimoto A."/>
            <person name="Ishii H."/>
            <person name="Satoh N."/>
            <person name="Nishiyama T."/>
            <person name="Hasebe M."/>
            <person name="Maruyama T."/>
            <person name="Minagawa J."/>
            <person name="Obokata J."/>
            <person name="Shigenobu S."/>
        </authorList>
    </citation>
    <scope>NUCLEOTIDE SEQUENCE [LARGE SCALE GENOMIC DNA]</scope>
</reference>
<sequence length="577" mass="63843">MLQADQVESEKSPLLKKKFSRSLTVSNGEDENFQEQDAASDAIKFKVSSMDSERMGVVLCVLLVELCERLAYFSVSSNLVLFCTSVLDLTSTQATTVSLIFTGTVYIIPIMGGYIADACSNRFNVIYGSGLIYLCGLFLLLCAAPNYSDLFGSDVADLSLRSRRVSYIGGLGLVAIGTGGIKSNVGPFGAQQVEDLGRDAVQVFFNWFYWFINVGGLIAFTGVAYVEQNVSFSIGYLVPLIALVLALIFLNVARRRYIHKDAQGSIFVTFLRICGEACCRQSPFIDGRRQKFDSARREYGGSFDSDLVDGVLAVIKILPIFFFIIMFWVIYSQMQSTYFIQGERMDLTIGNTQIPVAMLNAVNTIAVLLTIPVLDRLVYPFFKRIGHPLNHLQRIGIGFVLCACSVFVAGGVEIYRKKKLGFDQQVGEEVVYAANVTVFLQIPQFVLIGAGEAFTSISGLEFSYTQSPSYMQGAVMGLFLATTGLGSYLSTAIIAVVGVATKEDPWFPDEINDGKVEYLFFLFGILMIIFFLTYLPVAYKYKYQPFLYDDSAAGPGLRWKNDDKSKDITFENSVTIL</sequence>